<dbReference type="InterPro" id="IPR032675">
    <property type="entry name" value="LRR_dom_sf"/>
</dbReference>
<comment type="caution">
    <text evidence="2">The sequence shown here is derived from an EMBL/GenBank/DDBJ whole genome shotgun (WGS) entry which is preliminary data.</text>
</comment>
<dbReference type="InterPro" id="IPR016024">
    <property type="entry name" value="ARM-type_fold"/>
</dbReference>
<dbReference type="GO" id="GO:0016829">
    <property type="term" value="F:lyase activity"/>
    <property type="evidence" value="ECO:0007669"/>
    <property type="project" value="UniProtKB-KW"/>
</dbReference>
<organism evidence="2 3">
    <name type="scientific">Reticulomyxa filosa</name>
    <dbReference type="NCBI Taxonomy" id="46433"/>
    <lineage>
        <taxon>Eukaryota</taxon>
        <taxon>Sar</taxon>
        <taxon>Rhizaria</taxon>
        <taxon>Retaria</taxon>
        <taxon>Foraminifera</taxon>
        <taxon>Monothalamids</taxon>
        <taxon>Reticulomyxidae</taxon>
        <taxon>Reticulomyxa</taxon>
    </lineage>
</organism>
<dbReference type="SUPFAM" id="SSF52047">
    <property type="entry name" value="RNI-like"/>
    <property type="match status" value="1"/>
</dbReference>
<sequence length="1724" mass="195646">MAIEVQAQNQRYILALCKINQWNIWHQSLIRNWAVNCVQADLHAELLGVCKDLLVVPEEKAIFVTELEAYKRACSNSDINCHQSYNWLDKCQQEIQNYHPQWIKRIQQWKDEKKQQNSSVNESIVEWYRKEQDGKEFSSASPRSRCQLFTLLRPAFDEAHKSWMNALKKCEKELGIDLKNDKSILSRLIDALLIKCNDLKTYQSVYQLLDGIDVRVAFRQILILRQKKSDEITKKFIGDVLTALHRLPDKRGETTFWKEEKKRWRVILQMLVEERAPKANEPTINSPLIGGCKPLKGNIAAQLLDETGEYRKSTISGGQRDVIPVRVESNVPPIIYAKAWPEMPGMSYLMEQFHYRIIGHGTYHSELFLKKEPERLNKLDHQHYTELLFVSLLTNPEDGLPTNYIVKPLNNETDTLVSIDHDHALFPDWLPDKDSGTLQLQIKTILFCFDHMHRQINSTARDRFLALDVRQTMDSIFRDTQSQNEMYGKLFSSQILHRWHHASNKSCTIPIPLKKGDAVAIYSRWLRLRTLLQHYPDVTGLQCLIQIHPKVGITYNDALKKYKSPIQRLAQLGRYKLNQHGVLESNTRALHTLSRAWFSLQVSDVLETTYWELKDLTPAEALAELDQLSHQQQQLEKICEQLSLGSFKPFEELLSVEHKSLVLKGDAEHGLLPFDWNRLTDEQHLKLSQIVQLHSFEELSLRGFNFNIWDSYRPDRIRANLPMTIQTFLSGMHNLSWLNVSDSNINDKALSIVAQQCQTLQTLIARRCSQLQGTLLLMFPSLTELVLDESGLTILGKLQAMKLECFQANNCRQLTKVEISHVMLVLKKWRMIGAVTLTSLKLKAPALESLYLSGCSIIENISTGSNVLSVLDIQECKLLDSTGLTELTLPSGRCQLEQVIIANTTFSSTVQSIPQALFFRYHPPQNNLFKQIDAVYHNQFKNFFTSSSRIDVQHFKSNLLQFLEKFDKRVKDIFINEEASNIVKYLRAVNGIGKEQTQSMLAQLEIALRDKNETIRLKILQSIGLIGPEAATESILNQLVLILKKDDLSVLETAIKTVGLLGPVAAIDDIVTQLAVILNSKDDYIKVTITNVLCSLGPKAATKDMVSQLATALRSENRYIRQNAAKVLGLMGPAAAIENVIDQLTRALNDEDIEVCNNALEALSRFGSATIAPILYQLSTFLRDASKYNRQNAVRILGLLGPAAVTESVLNELLMTLKDEDCVLEGLTIALKDKEELVRLKAVKTLSTFGPAAATENVLKGLTTVVLNDEYHYIRKGAAETLCLIGQSIVIEELINTLVVALSENDYCTRINAAKTLGGFGPAVATKDVLNALTVALRDENKFVRYNAAEALNMMGPAAAIEGVLNQLTLCLNDTDHDIRCYAQEIIASLHSAKISPSDTIRKESSINIDNIWQCFEIIVLENFIQEYHENVKVQPLQKENTLNAQDQKNDKWVQSQSEEKVIEEESTGHKVESNVEQNLLPVFIEASREHPNENLQDIFIDNNGEKKNSDIDSSDEIGKDTLRAIVEEHQEKKKKIIIMNTIRKNTKLNVYYETVIATLNNKFLIARVLYSGKVDPNVPWYISATKVGLSAIPIPGSNIVGTIAETIYKSRQTSKAKTLVAFFADPMEQYSVIQDLARHLTIARKQDLITLSNRLLSPIKKSVIQIKDTVLGYDDNVIICRRAQQDCEKLILAIENDQIKAESRYDIEQLVKFILNEMSQHKS</sequence>
<gene>
    <name evidence="2" type="ORF">RFI_35685</name>
</gene>
<protein>
    <submittedName>
        <fullName evidence="2">PBS lyase HEAT domain protein repeat-containing protein</fullName>
    </submittedName>
</protein>
<accession>X6LLY7</accession>
<dbReference type="Proteomes" id="UP000023152">
    <property type="component" value="Unassembled WGS sequence"/>
</dbReference>
<dbReference type="Gene3D" id="3.80.10.10">
    <property type="entry name" value="Ribonuclease Inhibitor"/>
    <property type="match status" value="1"/>
</dbReference>
<keyword evidence="2" id="KW-0456">Lyase</keyword>
<dbReference type="EMBL" id="ASPP01037485">
    <property type="protein sequence ID" value="ETO01750.1"/>
    <property type="molecule type" value="Genomic_DNA"/>
</dbReference>
<evidence type="ECO:0000313" key="3">
    <source>
        <dbReference type="Proteomes" id="UP000023152"/>
    </source>
</evidence>
<evidence type="ECO:0000256" key="1">
    <source>
        <dbReference type="PROSITE-ProRule" id="PRU00103"/>
    </source>
</evidence>
<dbReference type="PROSITE" id="PS50077">
    <property type="entry name" value="HEAT_REPEAT"/>
    <property type="match status" value="2"/>
</dbReference>
<keyword evidence="3" id="KW-1185">Reference proteome</keyword>
<dbReference type="Gene3D" id="1.25.10.10">
    <property type="entry name" value="Leucine-rich Repeat Variant"/>
    <property type="match status" value="3"/>
</dbReference>
<dbReference type="InterPro" id="IPR011989">
    <property type="entry name" value="ARM-like"/>
</dbReference>
<feature type="repeat" description="HEAT" evidence="1">
    <location>
        <begin position="1329"/>
        <end position="1367"/>
    </location>
</feature>
<evidence type="ECO:0000313" key="2">
    <source>
        <dbReference type="EMBL" id="ETO01750.1"/>
    </source>
</evidence>
<name>X6LLY7_RETFI</name>
<dbReference type="Pfam" id="PF13646">
    <property type="entry name" value="HEAT_2"/>
    <property type="match status" value="2"/>
</dbReference>
<dbReference type="OrthoDB" id="120976at2759"/>
<feature type="repeat" description="HEAT" evidence="1">
    <location>
        <begin position="1223"/>
        <end position="1260"/>
    </location>
</feature>
<reference evidence="2 3" key="1">
    <citation type="journal article" date="2013" name="Curr. Biol.">
        <title>The Genome of the Foraminiferan Reticulomyxa filosa.</title>
        <authorList>
            <person name="Glockner G."/>
            <person name="Hulsmann N."/>
            <person name="Schleicher M."/>
            <person name="Noegel A.A."/>
            <person name="Eichinger L."/>
            <person name="Gallinger C."/>
            <person name="Pawlowski J."/>
            <person name="Sierra R."/>
            <person name="Euteneuer U."/>
            <person name="Pillet L."/>
            <person name="Moustafa A."/>
            <person name="Platzer M."/>
            <person name="Groth M."/>
            <person name="Szafranski K."/>
            <person name="Schliwa M."/>
        </authorList>
    </citation>
    <scope>NUCLEOTIDE SEQUENCE [LARGE SCALE GENOMIC DNA]</scope>
</reference>
<dbReference type="InterPro" id="IPR021133">
    <property type="entry name" value="HEAT_type_2"/>
</dbReference>
<dbReference type="PANTHER" id="PTHR46433">
    <property type="entry name" value="ANK_REP_REGION DOMAIN-CONTAINING PROTEIN-RELATED"/>
    <property type="match status" value="1"/>
</dbReference>
<proteinExistence type="predicted"/>
<dbReference type="SUPFAM" id="SSF48371">
    <property type="entry name" value="ARM repeat"/>
    <property type="match status" value="1"/>
</dbReference>